<evidence type="ECO:0000256" key="8">
    <source>
        <dbReference type="ARBA" id="ARBA00049003"/>
    </source>
</evidence>
<feature type="binding site" evidence="11">
    <location>
        <position position="157"/>
    </location>
    <ligand>
        <name>ATP</name>
        <dbReference type="ChEBI" id="CHEBI:30616"/>
    </ligand>
</feature>
<evidence type="ECO:0000313" key="15">
    <source>
        <dbReference type="EMBL" id="OHT14955.1"/>
    </source>
</evidence>
<dbReference type="AlphaFoldDB" id="A0A1J4KUK8"/>
<sequence>MQNSVNKRRKPLVPQHREVISSRTTHTITSPHPPRSKSTSRPTSSRAVVSGSSISPTVIRGPISPDEALCQYSPVLTQYEKKEIFKFKEIYYLGKLTKKINNKGISTGWDTPSHHYNAQVGDHINYRFEIRSLLGKGAFGQVLRCYDHKTQKHIAVKIIINTPQMMKQGEREIEILKKLVSSENNYIIQLLDNFTFRNHLCAVFEVLGQNLYDYSKSMRFRPMPAPQVQTIAREVLVALNFCHSKKICHCDLKPENIMFNSGSTKDIQLIDYGSSCYVGDPHFDYIQSRYYRAPEVILGMNYGTPMDMWSFAGIVVELLTGKPLFAGSNESEQMAKYVELLGNPPREMIVNGKQSLKYFTEAGVIRPVRGKKRIAPKSVTIQSLTNIKNAGIVDLLMKCLVWDQTKRITASEALNHPWITQAAPGSAPKKA</sequence>
<dbReference type="EMBL" id="MLAK01000292">
    <property type="protein sequence ID" value="OHT14955.1"/>
    <property type="molecule type" value="Genomic_DNA"/>
</dbReference>
<feature type="region of interest" description="Disordered" evidence="13">
    <location>
        <begin position="1"/>
        <end position="59"/>
    </location>
</feature>
<evidence type="ECO:0000256" key="4">
    <source>
        <dbReference type="ARBA" id="ARBA00022679"/>
    </source>
</evidence>
<evidence type="ECO:0000256" key="1">
    <source>
        <dbReference type="ARBA" id="ARBA00008867"/>
    </source>
</evidence>
<dbReference type="Gene3D" id="3.30.10.30">
    <property type="entry name" value="DYRK"/>
    <property type="match status" value="1"/>
</dbReference>
<dbReference type="InterPro" id="IPR000719">
    <property type="entry name" value="Prot_kinase_dom"/>
</dbReference>
<evidence type="ECO:0000256" key="10">
    <source>
        <dbReference type="ARBA" id="ARBA00051680"/>
    </source>
</evidence>
<dbReference type="GO" id="GO:0005524">
    <property type="term" value="F:ATP binding"/>
    <property type="evidence" value="ECO:0007669"/>
    <property type="project" value="UniProtKB-UniRule"/>
</dbReference>
<evidence type="ECO:0000256" key="11">
    <source>
        <dbReference type="PROSITE-ProRule" id="PRU10141"/>
    </source>
</evidence>
<dbReference type="RefSeq" id="XP_068368091.1">
    <property type="nucleotide sequence ID" value="XM_068497915.1"/>
</dbReference>
<dbReference type="PANTHER" id="PTHR24058">
    <property type="entry name" value="DUAL SPECIFICITY PROTEIN KINASE"/>
    <property type="match status" value="1"/>
</dbReference>
<comment type="similarity">
    <text evidence="1">Belongs to the protein kinase superfamily. CMGC Ser/Thr protein kinase family. MNB/DYRK subfamily.</text>
</comment>
<dbReference type="Pfam" id="PF00069">
    <property type="entry name" value="Pkinase"/>
    <property type="match status" value="1"/>
</dbReference>
<dbReference type="GO" id="GO:0005737">
    <property type="term" value="C:cytoplasm"/>
    <property type="evidence" value="ECO:0007669"/>
    <property type="project" value="TreeGrafter"/>
</dbReference>
<dbReference type="VEuPathDB" id="TrichDB:TRFO_14613"/>
<accession>A0A1J4KUK8</accession>
<dbReference type="Gene3D" id="3.30.200.20">
    <property type="entry name" value="Phosphorylase Kinase, domain 1"/>
    <property type="match status" value="1"/>
</dbReference>
<evidence type="ECO:0000256" key="9">
    <source>
        <dbReference type="ARBA" id="ARBA00049308"/>
    </source>
</evidence>
<reference evidence="15" key="1">
    <citation type="submission" date="2016-10" db="EMBL/GenBank/DDBJ databases">
        <authorList>
            <person name="Benchimol M."/>
            <person name="Almeida L.G."/>
            <person name="Vasconcelos A.T."/>
            <person name="Perreira-Neves A."/>
            <person name="Rosa I.A."/>
            <person name="Tasca T."/>
            <person name="Bogo M.R."/>
            <person name="de Souza W."/>
        </authorList>
    </citation>
    <scope>NUCLEOTIDE SEQUENCE [LARGE SCALE GENOMIC DNA]</scope>
    <source>
        <strain evidence="15">K</strain>
    </source>
</reference>
<dbReference type="PROSITE" id="PS00107">
    <property type="entry name" value="PROTEIN_KINASE_ATP"/>
    <property type="match status" value="1"/>
</dbReference>
<dbReference type="InterPro" id="IPR008271">
    <property type="entry name" value="Ser/Thr_kinase_AS"/>
</dbReference>
<comment type="catalytic activity">
    <reaction evidence="9">
        <text>L-threonyl-[protein] + ATP = O-phospho-L-threonyl-[protein] + ADP + H(+)</text>
        <dbReference type="Rhea" id="RHEA:46608"/>
        <dbReference type="Rhea" id="RHEA-COMP:11060"/>
        <dbReference type="Rhea" id="RHEA-COMP:11605"/>
        <dbReference type="ChEBI" id="CHEBI:15378"/>
        <dbReference type="ChEBI" id="CHEBI:30013"/>
        <dbReference type="ChEBI" id="CHEBI:30616"/>
        <dbReference type="ChEBI" id="CHEBI:61977"/>
        <dbReference type="ChEBI" id="CHEBI:456216"/>
        <dbReference type="EC" id="2.7.12.1"/>
    </reaction>
</comment>
<dbReference type="SMART" id="SM00220">
    <property type="entry name" value="S_TKc"/>
    <property type="match status" value="1"/>
</dbReference>
<dbReference type="InterPro" id="IPR050494">
    <property type="entry name" value="Ser_Thr_dual-spec_kinase"/>
</dbReference>
<evidence type="ECO:0000256" key="2">
    <source>
        <dbReference type="ARBA" id="ARBA00013203"/>
    </source>
</evidence>
<dbReference type="PROSITE" id="PS50011">
    <property type="entry name" value="PROTEIN_KINASE_DOM"/>
    <property type="match status" value="1"/>
</dbReference>
<dbReference type="InterPro" id="IPR011009">
    <property type="entry name" value="Kinase-like_dom_sf"/>
</dbReference>
<keyword evidence="3 12" id="KW-0723">Serine/threonine-protein kinase</keyword>
<evidence type="ECO:0000313" key="16">
    <source>
        <dbReference type="Proteomes" id="UP000179807"/>
    </source>
</evidence>
<dbReference type="SUPFAM" id="SSF56112">
    <property type="entry name" value="Protein kinase-like (PK-like)"/>
    <property type="match status" value="1"/>
</dbReference>
<feature type="compositionally biased region" description="Basic residues" evidence="13">
    <location>
        <begin position="1"/>
        <end position="11"/>
    </location>
</feature>
<name>A0A1J4KUK8_9EUKA</name>
<gene>
    <name evidence="15" type="primary">Dyrk3</name>
    <name evidence="15" type="ORF">TRFO_14613</name>
</gene>
<dbReference type="CDD" id="cd14210">
    <property type="entry name" value="PKc_DYRK"/>
    <property type="match status" value="1"/>
</dbReference>
<dbReference type="InterPro" id="IPR042521">
    <property type="entry name" value="DYRK"/>
</dbReference>
<keyword evidence="16" id="KW-1185">Reference proteome</keyword>
<dbReference type="EC" id="2.7.12.1" evidence="2"/>
<evidence type="ECO:0000256" key="12">
    <source>
        <dbReference type="RuleBase" id="RU000304"/>
    </source>
</evidence>
<keyword evidence="6 15" id="KW-0418">Kinase</keyword>
<dbReference type="InterPro" id="IPR017441">
    <property type="entry name" value="Protein_kinase_ATP_BS"/>
</dbReference>
<comment type="caution">
    <text evidence="15">The sequence shown here is derived from an EMBL/GenBank/DDBJ whole genome shotgun (WGS) entry which is preliminary data.</text>
</comment>
<dbReference type="PANTHER" id="PTHR24058:SF22">
    <property type="entry name" value="DUAL SPECIFICITY TYROSINE-PHOSPHORYLATION-REGULATED KINASE 4"/>
    <property type="match status" value="1"/>
</dbReference>
<keyword evidence="4" id="KW-0808">Transferase</keyword>
<keyword evidence="5 11" id="KW-0547">Nucleotide-binding</keyword>
<dbReference type="GO" id="GO:0004712">
    <property type="term" value="F:protein serine/threonine/tyrosine kinase activity"/>
    <property type="evidence" value="ECO:0007669"/>
    <property type="project" value="UniProtKB-EC"/>
</dbReference>
<evidence type="ECO:0000256" key="7">
    <source>
        <dbReference type="ARBA" id="ARBA00022840"/>
    </source>
</evidence>
<evidence type="ECO:0000256" key="5">
    <source>
        <dbReference type="ARBA" id="ARBA00022741"/>
    </source>
</evidence>
<dbReference type="PROSITE" id="PS00108">
    <property type="entry name" value="PROTEIN_KINASE_ST"/>
    <property type="match status" value="1"/>
</dbReference>
<evidence type="ECO:0000256" key="13">
    <source>
        <dbReference type="SAM" id="MobiDB-lite"/>
    </source>
</evidence>
<dbReference type="GO" id="GO:0004674">
    <property type="term" value="F:protein serine/threonine kinase activity"/>
    <property type="evidence" value="ECO:0007669"/>
    <property type="project" value="UniProtKB-KW"/>
</dbReference>
<evidence type="ECO:0000259" key="14">
    <source>
        <dbReference type="PROSITE" id="PS50011"/>
    </source>
</evidence>
<dbReference type="Proteomes" id="UP000179807">
    <property type="component" value="Unassembled WGS sequence"/>
</dbReference>
<comment type="catalytic activity">
    <reaction evidence="8">
        <text>L-seryl-[protein] + ATP = O-phospho-L-seryl-[protein] + ADP + H(+)</text>
        <dbReference type="Rhea" id="RHEA:17989"/>
        <dbReference type="Rhea" id="RHEA-COMP:9863"/>
        <dbReference type="Rhea" id="RHEA-COMP:11604"/>
        <dbReference type="ChEBI" id="CHEBI:15378"/>
        <dbReference type="ChEBI" id="CHEBI:29999"/>
        <dbReference type="ChEBI" id="CHEBI:30616"/>
        <dbReference type="ChEBI" id="CHEBI:83421"/>
        <dbReference type="ChEBI" id="CHEBI:456216"/>
        <dbReference type="EC" id="2.7.12.1"/>
    </reaction>
</comment>
<evidence type="ECO:0000256" key="6">
    <source>
        <dbReference type="ARBA" id="ARBA00022777"/>
    </source>
</evidence>
<feature type="domain" description="Protein kinase" evidence="14">
    <location>
        <begin position="128"/>
        <end position="419"/>
    </location>
</feature>
<dbReference type="OrthoDB" id="9332038at2759"/>
<organism evidence="15 16">
    <name type="scientific">Tritrichomonas foetus</name>
    <dbReference type="NCBI Taxonomy" id="1144522"/>
    <lineage>
        <taxon>Eukaryota</taxon>
        <taxon>Metamonada</taxon>
        <taxon>Parabasalia</taxon>
        <taxon>Tritrichomonadida</taxon>
        <taxon>Tritrichomonadidae</taxon>
        <taxon>Tritrichomonas</taxon>
    </lineage>
</organism>
<evidence type="ECO:0000256" key="3">
    <source>
        <dbReference type="ARBA" id="ARBA00022527"/>
    </source>
</evidence>
<dbReference type="Gene3D" id="1.10.510.10">
    <property type="entry name" value="Transferase(Phosphotransferase) domain 1"/>
    <property type="match status" value="1"/>
</dbReference>
<protein>
    <recommendedName>
        <fullName evidence="2">dual-specificity kinase</fullName>
        <ecNumber evidence="2">2.7.12.1</ecNumber>
    </recommendedName>
</protein>
<proteinExistence type="inferred from homology"/>
<dbReference type="GeneID" id="94832619"/>
<comment type="catalytic activity">
    <reaction evidence="10">
        <text>L-tyrosyl-[protein] + ATP = O-phospho-L-tyrosyl-[protein] + ADP + H(+)</text>
        <dbReference type="Rhea" id="RHEA:10596"/>
        <dbReference type="Rhea" id="RHEA-COMP:10136"/>
        <dbReference type="Rhea" id="RHEA-COMP:20101"/>
        <dbReference type="ChEBI" id="CHEBI:15378"/>
        <dbReference type="ChEBI" id="CHEBI:30616"/>
        <dbReference type="ChEBI" id="CHEBI:46858"/>
        <dbReference type="ChEBI" id="CHEBI:61978"/>
        <dbReference type="ChEBI" id="CHEBI:456216"/>
        <dbReference type="EC" id="2.7.12.1"/>
    </reaction>
</comment>
<keyword evidence="7 11" id="KW-0067">ATP-binding</keyword>
<dbReference type="GO" id="GO:0005856">
    <property type="term" value="C:cytoskeleton"/>
    <property type="evidence" value="ECO:0007669"/>
    <property type="project" value="TreeGrafter"/>
</dbReference>
<feature type="compositionally biased region" description="Low complexity" evidence="13">
    <location>
        <begin position="36"/>
        <end position="55"/>
    </location>
</feature>